<dbReference type="EMBL" id="VOBR01000013">
    <property type="protein sequence ID" value="TWP50310.1"/>
    <property type="molecule type" value="Genomic_DNA"/>
</dbReference>
<comment type="caution">
    <text evidence="2">The sequence shown here is derived from an EMBL/GenBank/DDBJ whole genome shotgun (WGS) entry which is preliminary data.</text>
</comment>
<feature type="signal peptide" evidence="1">
    <location>
        <begin position="1"/>
        <end position="22"/>
    </location>
</feature>
<evidence type="ECO:0000313" key="3">
    <source>
        <dbReference type="Proteomes" id="UP000316639"/>
    </source>
</evidence>
<reference evidence="2 3" key="1">
    <citation type="submission" date="2019-07" db="EMBL/GenBank/DDBJ databases">
        <title>Lentzea xizangensis sp. nov., isolated from Qinghai-Tibetan Plateau Soils.</title>
        <authorList>
            <person name="Huang J."/>
        </authorList>
    </citation>
    <scope>NUCLEOTIDE SEQUENCE [LARGE SCALE GENOMIC DNA]</scope>
    <source>
        <strain evidence="2 3">FXJ1.1311</strain>
    </source>
</reference>
<organism evidence="2 3">
    <name type="scientific">Lentzea tibetensis</name>
    <dbReference type="NCBI Taxonomy" id="2591470"/>
    <lineage>
        <taxon>Bacteria</taxon>
        <taxon>Bacillati</taxon>
        <taxon>Actinomycetota</taxon>
        <taxon>Actinomycetes</taxon>
        <taxon>Pseudonocardiales</taxon>
        <taxon>Pseudonocardiaceae</taxon>
        <taxon>Lentzea</taxon>
    </lineage>
</organism>
<gene>
    <name evidence="2" type="ORF">FKR81_21690</name>
</gene>
<dbReference type="RefSeq" id="WP_146353933.1">
    <property type="nucleotide sequence ID" value="NZ_VOBR01000013.1"/>
</dbReference>
<name>A0A563ERM6_9PSEU</name>
<proteinExistence type="predicted"/>
<keyword evidence="1" id="KW-0732">Signal</keyword>
<dbReference type="Proteomes" id="UP000316639">
    <property type="component" value="Unassembled WGS sequence"/>
</dbReference>
<feature type="chain" id="PRO_5021781230" evidence="1">
    <location>
        <begin position="23"/>
        <end position="430"/>
    </location>
</feature>
<dbReference type="AlphaFoldDB" id="A0A563ERM6"/>
<evidence type="ECO:0000256" key="1">
    <source>
        <dbReference type="SAM" id="SignalP"/>
    </source>
</evidence>
<dbReference type="OrthoDB" id="1412382at2"/>
<sequence length="430" mass="45746">MIIRAIVVALAAATFAAVPAHAAPHPFSDSFEGAVNAEPTYGLNDNLKQRQGSGAVTYTRLSGETAAAQVNSKRHPGKLSLGSAVVRLDAPSTGSTISATLTPAAGSSSIVLSESANSTGDVSAQDIGLAFVLRANGGVQVVQPGQPAQTFDRFAKPCQDGSYRVTVTLTGSTLSLTVNDVRKDVALGTAVPTERLWTYLGHSGGDRAGLVDDLRMSSMNSSDLRKRDPRLRYHGFDVATAAQLAAVKGHSNLNRVRADLVKGCAPASCVVEATGANWQQQVRPHLSRVAAFSVPDAAAARSVKKAFPDKKVLLVVPGAQVDDAFTAPAEADWVGFSEACLDYGRLETLMTKLEERVPDKELFLLPEGSPVCPEQTDETVMRTQYMYLEMTQYYPRYVGLLVTGPWQPVRHPLTADAQERVAAVVLGDAR</sequence>
<protein>
    <submittedName>
        <fullName evidence="2">Uncharacterized protein</fullName>
    </submittedName>
</protein>
<accession>A0A563ERM6</accession>
<keyword evidence="3" id="KW-1185">Reference proteome</keyword>
<evidence type="ECO:0000313" key="2">
    <source>
        <dbReference type="EMBL" id="TWP50310.1"/>
    </source>
</evidence>